<dbReference type="Proteomes" id="UP001140087">
    <property type="component" value="Unassembled WGS sequence"/>
</dbReference>
<comment type="caution">
    <text evidence="1">The sequence shown here is derived from an EMBL/GenBank/DDBJ whole genome shotgun (WGS) entry which is preliminary data.</text>
</comment>
<reference evidence="1" key="1">
    <citation type="submission" date="2022-07" db="EMBL/GenBank/DDBJ databases">
        <title>Phylogenomic reconstructions and comparative analyses of Kickxellomycotina fungi.</title>
        <authorList>
            <person name="Reynolds N.K."/>
            <person name="Stajich J.E."/>
            <person name="Barry K."/>
            <person name="Grigoriev I.V."/>
            <person name="Crous P."/>
            <person name="Smith M.E."/>
        </authorList>
    </citation>
    <scope>NUCLEOTIDE SEQUENCE</scope>
    <source>
        <strain evidence="1">BCRC 34780</strain>
    </source>
</reference>
<organism evidence="1 2">
    <name type="scientific">Coemansia helicoidea</name>
    <dbReference type="NCBI Taxonomy" id="1286919"/>
    <lineage>
        <taxon>Eukaryota</taxon>
        <taxon>Fungi</taxon>
        <taxon>Fungi incertae sedis</taxon>
        <taxon>Zoopagomycota</taxon>
        <taxon>Kickxellomycotina</taxon>
        <taxon>Kickxellomycetes</taxon>
        <taxon>Kickxellales</taxon>
        <taxon>Kickxellaceae</taxon>
        <taxon>Coemansia</taxon>
    </lineage>
</organism>
<sequence>MTADSPSDSATLRYSVSDNVSVLYQLYCSYLVLFRNADGEDGFLAAELLQRSLGVLVRKFYPPVAGWFEAHDGDVDVVCYRERRNDPPFSTQVLDMDYVEIARQVRESNTALLAPDSPPPLISD</sequence>
<proteinExistence type="predicted"/>
<gene>
    <name evidence="1" type="ORF">H4R21_007140</name>
</gene>
<protein>
    <submittedName>
        <fullName evidence="1">Uncharacterized protein</fullName>
    </submittedName>
</protein>
<evidence type="ECO:0000313" key="1">
    <source>
        <dbReference type="EMBL" id="KAJ2787030.1"/>
    </source>
</evidence>
<name>A0ACC1KCV2_9FUNG</name>
<evidence type="ECO:0000313" key="2">
    <source>
        <dbReference type="Proteomes" id="UP001140087"/>
    </source>
</evidence>
<feature type="non-terminal residue" evidence="1">
    <location>
        <position position="124"/>
    </location>
</feature>
<accession>A0ACC1KCV2</accession>
<dbReference type="EMBL" id="JANBUN010004236">
    <property type="protein sequence ID" value="KAJ2787030.1"/>
    <property type="molecule type" value="Genomic_DNA"/>
</dbReference>
<keyword evidence="2" id="KW-1185">Reference proteome</keyword>